<name>A0A2M9A9P8_9BACT</name>
<comment type="caution">
    <text evidence="2">The sequence shown here is derived from an EMBL/GenBank/DDBJ whole genome shotgun (WGS) entry which is preliminary data.</text>
</comment>
<feature type="chain" id="PRO_5014857555" description="Outer membrane protein beta-barrel domain-containing protein" evidence="1">
    <location>
        <begin position="21"/>
        <end position="197"/>
    </location>
</feature>
<feature type="signal peptide" evidence="1">
    <location>
        <begin position="1"/>
        <end position="20"/>
    </location>
</feature>
<evidence type="ECO:0008006" key="4">
    <source>
        <dbReference type="Google" id="ProtNLM"/>
    </source>
</evidence>
<protein>
    <recommendedName>
        <fullName evidence="4">Outer membrane protein beta-barrel domain-containing protein</fullName>
    </recommendedName>
</protein>
<dbReference type="OrthoDB" id="9804005at2"/>
<accession>A0A2M9A9P8</accession>
<organism evidence="2 3">
    <name type="scientific">Hallerella succinigenes</name>
    <dbReference type="NCBI Taxonomy" id="1896222"/>
    <lineage>
        <taxon>Bacteria</taxon>
        <taxon>Pseudomonadati</taxon>
        <taxon>Fibrobacterota</taxon>
        <taxon>Fibrobacteria</taxon>
        <taxon>Fibrobacterales</taxon>
        <taxon>Fibrobacteraceae</taxon>
        <taxon>Hallerella</taxon>
    </lineage>
</organism>
<keyword evidence="3" id="KW-1185">Reference proteome</keyword>
<dbReference type="Gene3D" id="2.40.160.20">
    <property type="match status" value="1"/>
</dbReference>
<keyword evidence="1" id="KW-0732">Signal</keyword>
<dbReference type="RefSeq" id="WP_100426314.1">
    <property type="nucleotide sequence ID" value="NZ_PGEX01000001.1"/>
</dbReference>
<reference evidence="2 3" key="1">
    <citation type="submission" date="2017-11" db="EMBL/GenBank/DDBJ databases">
        <title>Animal gut microbial communities from fecal samples from Wisconsin, USA.</title>
        <authorList>
            <person name="Neumann A."/>
        </authorList>
    </citation>
    <scope>NUCLEOTIDE SEQUENCE [LARGE SCALE GENOMIC DNA]</scope>
    <source>
        <strain evidence="2 3">UWS3</strain>
    </source>
</reference>
<dbReference type="EMBL" id="PGEX01000001">
    <property type="protein sequence ID" value="PJJ42456.1"/>
    <property type="molecule type" value="Genomic_DNA"/>
</dbReference>
<dbReference type="AlphaFoldDB" id="A0A2M9A9P8"/>
<evidence type="ECO:0000313" key="2">
    <source>
        <dbReference type="EMBL" id="PJJ42456.1"/>
    </source>
</evidence>
<proteinExistence type="predicted"/>
<gene>
    <name evidence="2" type="ORF">BGX16_2484</name>
</gene>
<sequence length="197" mass="21040">MKKLFWIFITLACFASPALAEISTLTDTDAVASDHSLKAFVGFEANNILLVEDGSLYFSIHGGVVLNPNFRLGLYAATVANDVNTKENGKNIAVDYNSLGVLAELKPVSFGNFSISIPVTAGAGFSSIQTQGTENSKAKDGFFVADAALHFNYQITPALEFGIGGGYRLFLGISEDGFDNGDFNTPFGAIFINWGEN</sequence>
<dbReference type="Proteomes" id="UP000231134">
    <property type="component" value="Unassembled WGS sequence"/>
</dbReference>
<evidence type="ECO:0000256" key="1">
    <source>
        <dbReference type="SAM" id="SignalP"/>
    </source>
</evidence>
<evidence type="ECO:0000313" key="3">
    <source>
        <dbReference type="Proteomes" id="UP000231134"/>
    </source>
</evidence>